<dbReference type="PANTHER" id="PTHR45228">
    <property type="entry name" value="CYCLIC DI-GMP PHOSPHODIESTERASE TM_0186-RELATED"/>
    <property type="match status" value="1"/>
</dbReference>
<feature type="domain" description="HD-GYP" evidence="4">
    <location>
        <begin position="633"/>
        <end position="817"/>
    </location>
</feature>
<dbReference type="PANTHER" id="PTHR45228:SF1">
    <property type="entry name" value="CYCLIC DI-GMP PHOSPHODIESTERASE TM_0186"/>
    <property type="match status" value="1"/>
</dbReference>
<keyword evidence="5" id="KW-0378">Hydrolase</keyword>
<dbReference type="PROSITE" id="PS50112">
    <property type="entry name" value="PAS"/>
    <property type="match status" value="2"/>
</dbReference>
<evidence type="ECO:0000259" key="3">
    <source>
        <dbReference type="PROSITE" id="PS50113"/>
    </source>
</evidence>
<dbReference type="InterPro" id="IPR052020">
    <property type="entry name" value="Cyclic_di-GMP/3'3'-cGAMP_PDE"/>
</dbReference>
<dbReference type="SUPFAM" id="SSF109604">
    <property type="entry name" value="HD-domain/PDEase-like"/>
    <property type="match status" value="1"/>
</dbReference>
<protein>
    <submittedName>
        <fullName evidence="5">Cyclic di-GMP phosphodiesterase response regulator RpfG</fullName>
        <ecNumber evidence="5">3.1.4.52</ecNumber>
    </submittedName>
</protein>
<dbReference type="InterPro" id="IPR003607">
    <property type="entry name" value="HD/PDEase_dom"/>
</dbReference>
<dbReference type="InterPro" id="IPR000700">
    <property type="entry name" value="PAS-assoc_C"/>
</dbReference>
<dbReference type="AlphaFoldDB" id="A0A9D2WTB5"/>
<dbReference type="RefSeq" id="WP_161820712.1">
    <property type="nucleotide sequence ID" value="NZ_LSRS01000001.1"/>
</dbReference>
<evidence type="ECO:0000256" key="1">
    <source>
        <dbReference type="SAM" id="Coils"/>
    </source>
</evidence>
<dbReference type="SUPFAM" id="SSF55785">
    <property type="entry name" value="PYP-like sensor domain (PAS domain)"/>
    <property type="match status" value="2"/>
</dbReference>
<name>A0A9D2WTB5_9FIRM</name>
<dbReference type="InterPro" id="IPR006675">
    <property type="entry name" value="HDIG_dom"/>
</dbReference>
<dbReference type="GO" id="GO:0071111">
    <property type="term" value="F:cyclic-guanylate-specific phosphodiesterase activity"/>
    <property type="evidence" value="ECO:0007669"/>
    <property type="project" value="UniProtKB-EC"/>
</dbReference>
<dbReference type="InterPro" id="IPR000014">
    <property type="entry name" value="PAS"/>
</dbReference>
<dbReference type="Proteomes" id="UP000798488">
    <property type="component" value="Unassembled WGS sequence"/>
</dbReference>
<dbReference type="EMBL" id="LSRS01000001">
    <property type="protein sequence ID" value="KAF1086566.1"/>
    <property type="molecule type" value="Genomic_DNA"/>
</dbReference>
<dbReference type="Gene3D" id="3.30.450.40">
    <property type="match status" value="2"/>
</dbReference>
<dbReference type="SMART" id="SM00471">
    <property type="entry name" value="HDc"/>
    <property type="match status" value="1"/>
</dbReference>
<dbReference type="InterPro" id="IPR037522">
    <property type="entry name" value="HD_GYP_dom"/>
</dbReference>
<dbReference type="InterPro" id="IPR035965">
    <property type="entry name" value="PAS-like_dom_sf"/>
</dbReference>
<keyword evidence="1" id="KW-0175">Coiled coil</keyword>
<evidence type="ECO:0000313" key="6">
    <source>
        <dbReference type="Proteomes" id="UP000798488"/>
    </source>
</evidence>
<feature type="domain" description="PAS" evidence="2">
    <location>
        <begin position="154"/>
        <end position="227"/>
    </location>
</feature>
<dbReference type="NCBIfam" id="TIGR00277">
    <property type="entry name" value="HDIG"/>
    <property type="match status" value="1"/>
</dbReference>
<feature type="coiled-coil region" evidence="1">
    <location>
        <begin position="12"/>
        <end position="42"/>
    </location>
</feature>
<dbReference type="OrthoDB" id="9798833at2"/>
<dbReference type="Pfam" id="PF13487">
    <property type="entry name" value="HD_5"/>
    <property type="match status" value="1"/>
</dbReference>
<evidence type="ECO:0000259" key="2">
    <source>
        <dbReference type="PROSITE" id="PS50112"/>
    </source>
</evidence>
<feature type="domain" description="PAC" evidence="3">
    <location>
        <begin position="103"/>
        <end position="153"/>
    </location>
</feature>
<dbReference type="PROSITE" id="PS51832">
    <property type="entry name" value="HD_GYP"/>
    <property type="match status" value="1"/>
</dbReference>
<dbReference type="CDD" id="cd00130">
    <property type="entry name" value="PAS"/>
    <property type="match status" value="2"/>
</dbReference>
<comment type="caution">
    <text evidence="5">The sequence shown here is derived from an EMBL/GenBank/DDBJ whole genome shotgun (WGS) entry which is preliminary data.</text>
</comment>
<dbReference type="Gene3D" id="3.30.450.20">
    <property type="entry name" value="PAS domain"/>
    <property type="match status" value="2"/>
</dbReference>
<dbReference type="EC" id="3.1.4.52" evidence="5"/>
<dbReference type="InterPro" id="IPR029016">
    <property type="entry name" value="GAF-like_dom_sf"/>
</dbReference>
<reference evidence="5" key="1">
    <citation type="submission" date="2016-02" db="EMBL/GenBank/DDBJ databases">
        <title>Draft Genome Sequence of Sporotomaculum syntrophicum Strain FB, a Syntrophic Benzoate Degrader.</title>
        <authorList>
            <person name="Nobu M.K."/>
            <person name="Narihiro T."/>
            <person name="Qiu Y.-L."/>
            <person name="Ohashi A."/>
            <person name="Liu W.-T."/>
            <person name="Yuji S."/>
        </authorList>
    </citation>
    <scope>NUCLEOTIDE SEQUENCE</scope>
    <source>
        <strain evidence="5">FB</strain>
    </source>
</reference>
<evidence type="ECO:0000313" key="5">
    <source>
        <dbReference type="EMBL" id="KAF1086566.1"/>
    </source>
</evidence>
<dbReference type="Pfam" id="PF13426">
    <property type="entry name" value="PAS_9"/>
    <property type="match status" value="2"/>
</dbReference>
<proteinExistence type="predicted"/>
<dbReference type="SMART" id="SM00065">
    <property type="entry name" value="GAF"/>
    <property type="match status" value="2"/>
</dbReference>
<dbReference type="PROSITE" id="PS50113">
    <property type="entry name" value="PAC"/>
    <property type="match status" value="1"/>
</dbReference>
<dbReference type="NCBIfam" id="TIGR00229">
    <property type="entry name" value="sensory_box"/>
    <property type="match status" value="2"/>
</dbReference>
<accession>A0A9D2WTB5</accession>
<dbReference type="InterPro" id="IPR003018">
    <property type="entry name" value="GAF"/>
</dbReference>
<keyword evidence="6" id="KW-1185">Reference proteome</keyword>
<dbReference type="SMART" id="SM00091">
    <property type="entry name" value="PAS"/>
    <property type="match status" value="2"/>
</dbReference>
<dbReference type="Gene3D" id="1.10.3210.10">
    <property type="entry name" value="Hypothetical protein af1432"/>
    <property type="match status" value="1"/>
</dbReference>
<feature type="domain" description="PAS" evidence="2">
    <location>
        <begin position="29"/>
        <end position="99"/>
    </location>
</feature>
<evidence type="ECO:0000259" key="4">
    <source>
        <dbReference type="PROSITE" id="PS51832"/>
    </source>
</evidence>
<dbReference type="Pfam" id="PF13185">
    <property type="entry name" value="GAF_2"/>
    <property type="match status" value="2"/>
</dbReference>
<dbReference type="CDD" id="cd00077">
    <property type="entry name" value="HDc"/>
    <property type="match status" value="1"/>
</dbReference>
<organism evidence="5 6">
    <name type="scientific">Sporotomaculum syntrophicum</name>
    <dbReference type="NCBI Taxonomy" id="182264"/>
    <lineage>
        <taxon>Bacteria</taxon>
        <taxon>Bacillati</taxon>
        <taxon>Bacillota</taxon>
        <taxon>Clostridia</taxon>
        <taxon>Eubacteriales</taxon>
        <taxon>Desulfallaceae</taxon>
        <taxon>Sporotomaculum</taxon>
    </lineage>
</organism>
<gene>
    <name evidence="5" type="primary">rpfG_1</name>
    <name evidence="5" type="ORF">SPSYN_00285</name>
</gene>
<sequence length="817" mass="92141">MFTPSNNPPKQLNCSTSKLKQVEEALRESEEQYRQLVELSLDAVIIYCEGKIVFANMAAVKLIGATNREEIIGKSLMDIVHPDCREIVKERIRQAQEQGKTAPLDEEKFTRLDGSVVEVEVTAIPFTFQAKPATQAIVRDITERKLAERVLRESEEKYRTIFETAGSSMVIIEGNDIISLANTEAEKLFGYSKGELEDNKNWTEFILQDDLEKIKEFRRMRRIGPNATLRNCELRFIDRQGNVKNVLMTVDVIPGTGKSVASFLDITERTRAENRISRLYRENLRQLKTLSALYDNAQKLGQSLDLQELAEDVTRTCVEIFGVSLAGLSRAEEDGSVSLPIHYPREIKYPRQATLRWDNSSSQELGPTGTAIRTGSPVIITDIASDPIFAPWRKAALEQGYCCSAAFPLISRGKPFGALVLHSDRPGFFSSDRVEFFRAYAQQVAAALINARLFKEIKRHSEHLQALRNIDMAITSSLDLRVTFNVILDQVTAQLGIDAACILLLNKYTHTLEYAAGRGFLSKAIERSRFHLGEGYAGRAVLERRIVVIPNLTEAEGFCALTRLMADEGFISYYGVPLMAKGQVNGVLEIFHRAPLDPDHEWLYFLEALAGQAAIAIDNAALFDELQRSNVELTLAYNATIEGWAHALDLRDKGTEGHSRRVTEMTMRLARALGMSDAELVHVRRGALLHDIGKMGIPDRILLKPGPLTEEEWTTMYHHPVYAYEMLSSINYLRQALDIPYCHHEKWDGTGYPRGLKGEQIPLAARIFAVVDVWDALTSERPYRSAWPEGKVREHILEQSGKHFDPRVVEVFLEMEL</sequence>
<dbReference type="SUPFAM" id="SSF55781">
    <property type="entry name" value="GAF domain-like"/>
    <property type="match status" value="2"/>
</dbReference>